<evidence type="ECO:0000313" key="5">
    <source>
        <dbReference type="WBParaSite" id="DME_0000381201-mRNA-1"/>
    </source>
</evidence>
<dbReference type="InterPro" id="IPR013087">
    <property type="entry name" value="Znf_C2H2_type"/>
</dbReference>
<dbReference type="WBParaSite" id="DME_0000381201-mRNA-1">
    <property type="protein sequence ID" value="DME_0000381201-mRNA-1"/>
    <property type="gene ID" value="DME_0000381201"/>
</dbReference>
<dbReference type="Proteomes" id="UP000274756">
    <property type="component" value="Unassembled WGS sequence"/>
</dbReference>
<evidence type="ECO:0000313" key="2">
    <source>
        <dbReference type="EMBL" id="VDN57844.1"/>
    </source>
</evidence>
<organism evidence="3 5">
    <name type="scientific">Dracunculus medinensis</name>
    <name type="common">Guinea worm</name>
    <dbReference type="NCBI Taxonomy" id="318479"/>
    <lineage>
        <taxon>Eukaryota</taxon>
        <taxon>Metazoa</taxon>
        <taxon>Ecdysozoa</taxon>
        <taxon>Nematoda</taxon>
        <taxon>Chromadorea</taxon>
        <taxon>Rhabditida</taxon>
        <taxon>Spirurina</taxon>
        <taxon>Dracunculoidea</taxon>
        <taxon>Dracunculidae</taxon>
        <taxon>Dracunculus</taxon>
    </lineage>
</organism>
<evidence type="ECO:0000259" key="1">
    <source>
        <dbReference type="PROSITE" id="PS00028"/>
    </source>
</evidence>
<evidence type="ECO:0000313" key="4">
    <source>
        <dbReference type="Proteomes" id="UP000274756"/>
    </source>
</evidence>
<evidence type="ECO:0000313" key="3">
    <source>
        <dbReference type="Proteomes" id="UP000038040"/>
    </source>
</evidence>
<proteinExistence type="predicted"/>
<keyword evidence="4" id="KW-1185">Reference proteome</keyword>
<reference evidence="2 4" key="2">
    <citation type="submission" date="2018-11" db="EMBL/GenBank/DDBJ databases">
        <authorList>
            <consortium name="Pathogen Informatics"/>
        </authorList>
    </citation>
    <scope>NUCLEOTIDE SEQUENCE [LARGE SCALE GENOMIC DNA]</scope>
</reference>
<dbReference type="OrthoDB" id="5814089at2759"/>
<gene>
    <name evidence="2" type="ORF">DME_LOCUS7817</name>
</gene>
<name>A0A0N4U9N7_DRAME</name>
<feature type="domain" description="C2H2-type" evidence="1">
    <location>
        <begin position="11"/>
        <end position="33"/>
    </location>
</feature>
<dbReference type="AlphaFoldDB" id="A0A0N4U9N7"/>
<reference evidence="5" key="1">
    <citation type="submission" date="2017-02" db="UniProtKB">
        <authorList>
            <consortium name="WormBaseParasite"/>
        </authorList>
    </citation>
    <scope>IDENTIFICATION</scope>
</reference>
<dbReference type="Proteomes" id="UP000038040">
    <property type="component" value="Unplaced"/>
</dbReference>
<dbReference type="PROSITE" id="PS00028">
    <property type="entry name" value="ZINC_FINGER_C2H2_1"/>
    <property type="match status" value="1"/>
</dbReference>
<dbReference type="STRING" id="318479.A0A0N4U9N7"/>
<dbReference type="EMBL" id="UYYG01001163">
    <property type="protein sequence ID" value="VDN57844.1"/>
    <property type="molecule type" value="Genomic_DNA"/>
</dbReference>
<sequence length="41" mass="4663">MNTLAVLNENCCAICGIMFGLTIDLVQHIRTNHRSSRFNQQ</sequence>
<accession>A0A0N4U9N7</accession>
<protein>
    <submittedName>
        <fullName evidence="5">C2H2-type domain-containing protein</fullName>
    </submittedName>
</protein>